<evidence type="ECO:0000256" key="1">
    <source>
        <dbReference type="ARBA" id="ARBA00004370"/>
    </source>
</evidence>
<keyword evidence="5" id="KW-0472">Membrane</keyword>
<evidence type="ECO:0000256" key="5">
    <source>
        <dbReference type="SAM" id="Phobius"/>
    </source>
</evidence>
<accession>A0A318J5Q1</accession>
<feature type="transmembrane region" description="Helical" evidence="5">
    <location>
        <begin position="298"/>
        <end position="321"/>
    </location>
</feature>
<keyword evidence="5" id="KW-1133">Transmembrane helix</keyword>
<organism evidence="8 9">
    <name type="scientific">Aquitalea magnusonii</name>
    <dbReference type="NCBI Taxonomy" id="332411"/>
    <lineage>
        <taxon>Bacteria</taxon>
        <taxon>Pseudomonadati</taxon>
        <taxon>Pseudomonadota</taxon>
        <taxon>Betaproteobacteria</taxon>
        <taxon>Neisseriales</taxon>
        <taxon>Chromobacteriaceae</taxon>
        <taxon>Aquitalea</taxon>
    </lineage>
</organism>
<protein>
    <submittedName>
        <fullName evidence="8">Methyl-accepting chemotaxis protein</fullName>
    </submittedName>
</protein>
<feature type="domain" description="Methyl-accepting transducer" evidence="6">
    <location>
        <begin position="379"/>
        <end position="615"/>
    </location>
</feature>
<comment type="caution">
    <text evidence="8">The sequence shown here is derived from an EMBL/GenBank/DDBJ whole genome shotgun (WGS) entry which is preliminary data.</text>
</comment>
<evidence type="ECO:0000313" key="9">
    <source>
        <dbReference type="Proteomes" id="UP000248395"/>
    </source>
</evidence>
<dbReference type="Gene3D" id="1.10.287.950">
    <property type="entry name" value="Methyl-accepting chemotaxis protein"/>
    <property type="match status" value="1"/>
</dbReference>
<keyword evidence="9" id="KW-1185">Reference proteome</keyword>
<proteinExistence type="inferred from homology"/>
<dbReference type="PANTHER" id="PTHR32089">
    <property type="entry name" value="METHYL-ACCEPTING CHEMOTAXIS PROTEIN MCPB"/>
    <property type="match status" value="1"/>
</dbReference>
<dbReference type="InterPro" id="IPR003660">
    <property type="entry name" value="HAMP_dom"/>
</dbReference>
<dbReference type="InterPro" id="IPR004089">
    <property type="entry name" value="MCPsignal_dom"/>
</dbReference>
<dbReference type="GO" id="GO:0007165">
    <property type="term" value="P:signal transduction"/>
    <property type="evidence" value="ECO:0007669"/>
    <property type="project" value="UniProtKB-KW"/>
</dbReference>
<dbReference type="RefSeq" id="WP_110313665.1">
    <property type="nucleotide sequence ID" value="NZ_QJKC01000018.1"/>
</dbReference>
<dbReference type="OrthoDB" id="343520at2"/>
<evidence type="ECO:0000256" key="2">
    <source>
        <dbReference type="ARBA" id="ARBA00023224"/>
    </source>
</evidence>
<dbReference type="SUPFAM" id="SSF58104">
    <property type="entry name" value="Methyl-accepting chemotaxis protein (MCP) signaling domain"/>
    <property type="match status" value="1"/>
</dbReference>
<dbReference type="SMART" id="SM00283">
    <property type="entry name" value="MA"/>
    <property type="match status" value="1"/>
</dbReference>
<evidence type="ECO:0000259" key="7">
    <source>
        <dbReference type="PROSITE" id="PS50885"/>
    </source>
</evidence>
<dbReference type="PROSITE" id="PS50885">
    <property type="entry name" value="HAMP"/>
    <property type="match status" value="1"/>
</dbReference>
<reference evidence="8 9" key="1">
    <citation type="submission" date="2018-05" db="EMBL/GenBank/DDBJ databases">
        <title>Genomic Encyclopedia of Type Strains, Phase IV (KMG-IV): sequencing the most valuable type-strain genomes for metagenomic binning, comparative biology and taxonomic classification.</title>
        <authorList>
            <person name="Goeker M."/>
        </authorList>
    </citation>
    <scope>NUCLEOTIDE SEQUENCE [LARGE SCALE GENOMIC DNA]</scope>
    <source>
        <strain evidence="8 9">DSM 25134</strain>
    </source>
</reference>
<dbReference type="AlphaFoldDB" id="A0A318J5Q1"/>
<evidence type="ECO:0000256" key="4">
    <source>
        <dbReference type="PROSITE-ProRule" id="PRU00284"/>
    </source>
</evidence>
<dbReference type="GO" id="GO:0016020">
    <property type="term" value="C:membrane"/>
    <property type="evidence" value="ECO:0007669"/>
    <property type="project" value="UniProtKB-SubCell"/>
</dbReference>
<comment type="subcellular location">
    <subcellularLocation>
        <location evidence="1">Membrane</location>
    </subcellularLocation>
</comment>
<feature type="transmembrane region" description="Helical" evidence="5">
    <location>
        <begin position="18"/>
        <end position="37"/>
    </location>
</feature>
<name>A0A318J5Q1_9NEIS</name>
<dbReference type="EMBL" id="QJKC01000018">
    <property type="protein sequence ID" value="PXX42759.1"/>
    <property type="molecule type" value="Genomic_DNA"/>
</dbReference>
<comment type="similarity">
    <text evidence="3">Belongs to the methyl-accepting chemotaxis (MCP) protein family.</text>
</comment>
<sequence>MFRLVARWMQRLSYPTRFAVIGAVFAIALFYLTYGLYRSNQDNVDFSSKEVVGVQYLQPAMSLLLALEQEQAQRAAADKGAVSSALEAQWSTLQQTHQALNGQLGLDKGWTALDGAWQKLKGTPALANYQAVADSLLDLIGLASDQSNLTLDPDIDTFYLMDAVTVQWPNWLNRSTQANALLLQAKGQPLVGTARDQAVGLAPLISDSLQNLQHDLAKAVAYNATVKASLAGSDEKLAAQSAVNAAALDKAIAGQAVAGSGLPAATLDVATHFQQATLQQLGSLLEARIARIQWQRDVYLACAAFAFLLSTYLFIALYLSITAQLGGEPFYVQSVVEQIATGRLDTRIDLQDKDEASLLAAIRQMRNQLRETVQQLVETSRQLDGAAHDVADGASQVARSSDRQSEAASSMAAAVEELSTSLAVSAERSVEAHELSCSAVEQSGTGAAVIQGAGRSMDSIVREISTVSDTIQVLSKQSESIVGIVDVIRDVADQTNLLALNAAIEAARAGEQGRGFAVVADEVRKLAERTAQSTTEIGGIVQQIQGTARHAAGNMTVGMQTVQSGQQHASDAGAAIITIQQQIDQLQLVVADIQNSLSEQSHTSQVLAKNVEQVAQMSEENSRAMKVTAETVDQLKNLSEDLSVLAGRFTV</sequence>
<dbReference type="Pfam" id="PF00015">
    <property type="entry name" value="MCPsignal"/>
    <property type="match status" value="1"/>
</dbReference>
<dbReference type="PANTHER" id="PTHR32089:SF112">
    <property type="entry name" value="LYSOZYME-LIKE PROTEIN-RELATED"/>
    <property type="match status" value="1"/>
</dbReference>
<dbReference type="PROSITE" id="PS50111">
    <property type="entry name" value="CHEMOTAXIS_TRANSDUC_2"/>
    <property type="match status" value="1"/>
</dbReference>
<evidence type="ECO:0000313" key="8">
    <source>
        <dbReference type="EMBL" id="PXX42759.1"/>
    </source>
</evidence>
<feature type="domain" description="HAMP" evidence="7">
    <location>
        <begin position="332"/>
        <end position="374"/>
    </location>
</feature>
<keyword evidence="5" id="KW-0812">Transmembrane</keyword>
<dbReference type="FunFam" id="1.10.287.950:FF:000001">
    <property type="entry name" value="Methyl-accepting chemotaxis sensory transducer"/>
    <property type="match status" value="1"/>
</dbReference>
<evidence type="ECO:0000259" key="6">
    <source>
        <dbReference type="PROSITE" id="PS50111"/>
    </source>
</evidence>
<gene>
    <name evidence="8" type="ORF">DFR38_11840</name>
</gene>
<dbReference type="Proteomes" id="UP000248395">
    <property type="component" value="Unassembled WGS sequence"/>
</dbReference>
<dbReference type="GO" id="GO:0006935">
    <property type="term" value="P:chemotaxis"/>
    <property type="evidence" value="ECO:0007669"/>
    <property type="project" value="UniProtKB-ARBA"/>
</dbReference>
<keyword evidence="2 4" id="KW-0807">Transducer</keyword>
<evidence type="ECO:0000256" key="3">
    <source>
        <dbReference type="ARBA" id="ARBA00029447"/>
    </source>
</evidence>